<evidence type="ECO:0000313" key="3">
    <source>
        <dbReference type="Proteomes" id="UP000241462"/>
    </source>
</evidence>
<sequence length="500" mass="56930">MPLNVGDDEESGGRRGVLLAWEQVIEYLQAEVKNRSLSPIEEAQDEYSGYQSLDPILSEKQAERSSPEDSWTQDIAGNYWDYVRAACPPGSPAREFKSLNGTMNQAIDNMYPINSEVPLSYTRGGFVANYTASQDVCFQPHMRGMHGAFVGSAIRSTAMRELIPLFSGSKLPQNNDILLPGPMYLTDDDENNKGRLNGKHIPFHLANQRDNNVPWSSKHNTVFWRGAAAGSQNVQEPWWRLHRHRWVQMLNGSTVRRVEAGDRRAAPTFRMPPKGSVWRELRAVKAMTAGRKTIGDWLGEGLAANVSFTNPVCLAPPSEAIQRRDAEVAGFDELVEQQQNEQEGGEPACPYANDYYSASENPHSTVDEEEYKYLPDVDGQSYSGRWRKILAGSSCPLKATIYAEWHDDRLVPWVHFVPLDNSYQDVWAVMDYFLHSHDVEGERIATASREWAARVLRREDMMLYTWRLLLEYARVIDPKRDRLGFVDDLKMTKRPWNIGW</sequence>
<dbReference type="Proteomes" id="UP000241462">
    <property type="component" value="Unassembled WGS sequence"/>
</dbReference>
<dbReference type="OrthoDB" id="541052at2759"/>
<reference evidence="2 3" key="1">
    <citation type="journal article" date="2018" name="Mycol. Prog.">
        <title>Coniella lustricola, a new species from submerged detritus.</title>
        <authorList>
            <person name="Raudabaugh D.B."/>
            <person name="Iturriaga T."/>
            <person name="Carver A."/>
            <person name="Mondo S."/>
            <person name="Pangilinan J."/>
            <person name="Lipzen A."/>
            <person name="He G."/>
            <person name="Amirebrahimi M."/>
            <person name="Grigoriev I.V."/>
            <person name="Miller A.N."/>
        </authorList>
    </citation>
    <scope>NUCLEOTIDE SEQUENCE [LARGE SCALE GENOMIC DNA]</scope>
    <source>
        <strain evidence="2 3">B22-T-1</strain>
    </source>
</reference>
<feature type="domain" description="Glycosyl transferase CAP10" evidence="1">
    <location>
        <begin position="262"/>
        <end position="479"/>
    </location>
</feature>
<dbReference type="InterPro" id="IPR006598">
    <property type="entry name" value="CAP10"/>
</dbReference>
<dbReference type="AlphaFoldDB" id="A0A2T3AGS0"/>
<dbReference type="Pfam" id="PF05686">
    <property type="entry name" value="Glyco_transf_90"/>
    <property type="match status" value="1"/>
</dbReference>
<dbReference type="InParanoid" id="A0A2T3AGS0"/>
<evidence type="ECO:0000313" key="2">
    <source>
        <dbReference type="EMBL" id="PSR97415.1"/>
    </source>
</evidence>
<dbReference type="SMART" id="SM00672">
    <property type="entry name" value="CAP10"/>
    <property type="match status" value="1"/>
</dbReference>
<gene>
    <name evidence="2" type="ORF">BD289DRAFT_425912</name>
</gene>
<name>A0A2T3AGS0_9PEZI</name>
<dbReference type="EMBL" id="KZ678391">
    <property type="protein sequence ID" value="PSR97415.1"/>
    <property type="molecule type" value="Genomic_DNA"/>
</dbReference>
<proteinExistence type="predicted"/>
<accession>A0A2T3AGS0</accession>
<dbReference type="PANTHER" id="PTHR12203:SF22">
    <property type="entry name" value="CAPSULE ASSOCIATED PROTEIN"/>
    <property type="match status" value="1"/>
</dbReference>
<keyword evidence="3" id="KW-1185">Reference proteome</keyword>
<organism evidence="2 3">
    <name type="scientific">Coniella lustricola</name>
    <dbReference type="NCBI Taxonomy" id="2025994"/>
    <lineage>
        <taxon>Eukaryota</taxon>
        <taxon>Fungi</taxon>
        <taxon>Dikarya</taxon>
        <taxon>Ascomycota</taxon>
        <taxon>Pezizomycotina</taxon>
        <taxon>Sordariomycetes</taxon>
        <taxon>Sordariomycetidae</taxon>
        <taxon>Diaporthales</taxon>
        <taxon>Schizoparmaceae</taxon>
        <taxon>Coniella</taxon>
    </lineage>
</organism>
<dbReference type="InterPro" id="IPR051091">
    <property type="entry name" value="O-Glucosyltr/Glycosyltrsf_90"/>
</dbReference>
<protein>
    <recommendedName>
        <fullName evidence="1">Glycosyl transferase CAP10 domain-containing protein</fullName>
    </recommendedName>
</protein>
<evidence type="ECO:0000259" key="1">
    <source>
        <dbReference type="SMART" id="SM00672"/>
    </source>
</evidence>
<dbReference type="PANTHER" id="PTHR12203">
    <property type="entry name" value="KDEL LYS-ASP-GLU-LEU CONTAINING - RELATED"/>
    <property type="match status" value="1"/>
</dbReference>